<accession>A0A542ZEF1</accession>
<dbReference type="SUPFAM" id="SSF55083">
    <property type="entry name" value="6-hydroxymethyl-7,8-dihydropterin pyrophosphokinase, HPPK"/>
    <property type="match status" value="1"/>
</dbReference>
<feature type="domain" description="7,8-dihydro-6-hydroxymethylpterin-pyrophosphokinase" evidence="14">
    <location>
        <begin position="207"/>
        <end position="218"/>
    </location>
</feature>
<comment type="similarity">
    <text evidence="5 13">Belongs to the DHNA family.</text>
</comment>
<dbReference type="Proteomes" id="UP000319514">
    <property type="component" value="Unassembled WGS sequence"/>
</dbReference>
<dbReference type="FunFam" id="3.30.1130.10:FF:000003">
    <property type="entry name" value="7,8-dihydroneopterin aldolase"/>
    <property type="match status" value="1"/>
</dbReference>
<organism evidence="15 16">
    <name type="scientific">Oryzihumus leptocrescens</name>
    <dbReference type="NCBI Taxonomy" id="297536"/>
    <lineage>
        <taxon>Bacteria</taxon>
        <taxon>Bacillati</taxon>
        <taxon>Actinomycetota</taxon>
        <taxon>Actinomycetes</taxon>
        <taxon>Micrococcales</taxon>
        <taxon>Intrasporangiaceae</taxon>
        <taxon>Oryzihumus</taxon>
    </lineage>
</organism>
<evidence type="ECO:0000256" key="12">
    <source>
        <dbReference type="ARBA" id="ARBA00023239"/>
    </source>
</evidence>
<dbReference type="GO" id="GO:0046656">
    <property type="term" value="P:folic acid biosynthetic process"/>
    <property type="evidence" value="ECO:0007669"/>
    <property type="project" value="UniProtKB-UniRule"/>
</dbReference>
<evidence type="ECO:0000256" key="5">
    <source>
        <dbReference type="ARBA" id="ARBA00005708"/>
    </source>
</evidence>
<protein>
    <recommendedName>
        <fullName evidence="13">Bifunctional folate synthesis protein</fullName>
    </recommendedName>
    <domain>
        <recommendedName>
            <fullName evidence="13">Dihydroneopterin aldolase</fullName>
            <shortName evidence="13">DHNA</shortName>
            <ecNumber evidence="13">4.1.2.25</ecNumber>
        </recommendedName>
        <alternativeName>
            <fullName evidence="13">7,8-dihydroneopterin aldolase</fullName>
        </alternativeName>
    </domain>
    <domain>
        <recommendedName>
            <fullName evidence="13">2-amino-4-hydroxy-6-hydroxymethyldihydropteridine pyrophosphokinase</fullName>
            <ecNumber evidence="13">2.7.6.3</ecNumber>
        </recommendedName>
        <alternativeName>
            <fullName evidence="13">6-hydroxymethyl-7,8-dihydropterin pyrophosphokinase</fullName>
            <shortName evidence="13">PPPK</shortName>
        </alternativeName>
        <alternativeName>
            <fullName evidence="13">7,8-dihydro-6-hydroxymethylpterin pyrophosphokinase</fullName>
            <shortName evidence="13">HPPK</shortName>
        </alternativeName>
    </domain>
</protein>
<name>A0A542ZEF1_9MICO</name>
<gene>
    <name evidence="15" type="ORF">FB474_0056</name>
</gene>
<evidence type="ECO:0000256" key="9">
    <source>
        <dbReference type="ARBA" id="ARBA00022777"/>
    </source>
</evidence>
<dbReference type="EC" id="4.1.2.25" evidence="13"/>
<evidence type="ECO:0000256" key="6">
    <source>
        <dbReference type="ARBA" id="ARBA00009640"/>
    </source>
</evidence>
<dbReference type="AlphaFoldDB" id="A0A542ZEF1"/>
<comment type="function">
    <text evidence="13">Catalyzes the conversion of 7,8-dihydroneopterin to 6-hydroxymethyl-7,8-dihydropterin.</text>
</comment>
<dbReference type="Gene3D" id="3.30.1130.10">
    <property type="match status" value="1"/>
</dbReference>
<evidence type="ECO:0000256" key="13">
    <source>
        <dbReference type="RuleBase" id="RU362079"/>
    </source>
</evidence>
<dbReference type="Gene3D" id="3.30.70.560">
    <property type="entry name" value="7,8-Dihydro-6-hydroxymethylpterin-pyrophosphokinase HPPK"/>
    <property type="match status" value="1"/>
</dbReference>
<keyword evidence="12 13" id="KW-0456">Lyase</keyword>
<dbReference type="GO" id="GO:0016301">
    <property type="term" value="F:kinase activity"/>
    <property type="evidence" value="ECO:0007669"/>
    <property type="project" value="UniProtKB-KW"/>
</dbReference>
<evidence type="ECO:0000256" key="11">
    <source>
        <dbReference type="ARBA" id="ARBA00022909"/>
    </source>
</evidence>
<dbReference type="NCBIfam" id="TIGR00525">
    <property type="entry name" value="folB"/>
    <property type="match status" value="1"/>
</dbReference>
<dbReference type="PANTHER" id="PTHR43071">
    <property type="entry name" value="2-AMINO-4-HYDROXY-6-HYDROXYMETHYLDIHYDROPTERIDINE PYROPHOSPHOKINASE"/>
    <property type="match status" value="1"/>
</dbReference>
<keyword evidence="16" id="KW-1185">Reference proteome</keyword>
<dbReference type="InterPro" id="IPR000550">
    <property type="entry name" value="Hppk"/>
</dbReference>
<dbReference type="InterPro" id="IPR035907">
    <property type="entry name" value="Hppk_sf"/>
</dbReference>
<evidence type="ECO:0000256" key="2">
    <source>
        <dbReference type="ARBA" id="ARBA00001353"/>
    </source>
</evidence>
<dbReference type="CDD" id="cd00534">
    <property type="entry name" value="DHNA_DHNTPE"/>
    <property type="match status" value="1"/>
</dbReference>
<evidence type="ECO:0000256" key="1">
    <source>
        <dbReference type="ARBA" id="ARBA00000198"/>
    </source>
</evidence>
<dbReference type="PROSITE" id="PS00794">
    <property type="entry name" value="HPPK"/>
    <property type="match status" value="1"/>
</dbReference>
<comment type="catalytic activity">
    <reaction evidence="1">
        <text>6-hydroxymethyl-7,8-dihydropterin + ATP = (7,8-dihydropterin-6-yl)methyl diphosphate + AMP + H(+)</text>
        <dbReference type="Rhea" id="RHEA:11412"/>
        <dbReference type="ChEBI" id="CHEBI:15378"/>
        <dbReference type="ChEBI" id="CHEBI:30616"/>
        <dbReference type="ChEBI" id="CHEBI:44841"/>
        <dbReference type="ChEBI" id="CHEBI:72950"/>
        <dbReference type="ChEBI" id="CHEBI:456215"/>
        <dbReference type="EC" id="2.7.6.3"/>
    </reaction>
</comment>
<evidence type="ECO:0000259" key="14">
    <source>
        <dbReference type="PROSITE" id="PS00794"/>
    </source>
</evidence>
<proteinExistence type="inferred from homology"/>
<dbReference type="GO" id="GO:0004150">
    <property type="term" value="F:dihydroneopterin aldolase activity"/>
    <property type="evidence" value="ECO:0007669"/>
    <property type="project" value="UniProtKB-UniRule"/>
</dbReference>
<comment type="similarity">
    <text evidence="6">In the N-terminal section; belongs to the DHNA family.</text>
</comment>
<dbReference type="Pfam" id="PF02152">
    <property type="entry name" value="FolB"/>
    <property type="match status" value="1"/>
</dbReference>
<dbReference type="InterPro" id="IPR006157">
    <property type="entry name" value="FolB_dom"/>
</dbReference>
<keyword evidence="10" id="KW-0067">ATP-binding</keyword>
<comment type="caution">
    <text evidence="15">The sequence shown here is derived from an EMBL/GenBank/DDBJ whole genome shotgun (WGS) entry which is preliminary data.</text>
</comment>
<dbReference type="PANTHER" id="PTHR43071:SF1">
    <property type="entry name" value="2-AMINO-4-HYDROXY-6-HYDROXYMETHYLDIHYDROPTERIDINE PYROPHOSPHOKINASE"/>
    <property type="match status" value="1"/>
</dbReference>
<evidence type="ECO:0000256" key="8">
    <source>
        <dbReference type="ARBA" id="ARBA00022741"/>
    </source>
</evidence>
<dbReference type="SMART" id="SM00905">
    <property type="entry name" value="FolB"/>
    <property type="match status" value="1"/>
</dbReference>
<dbReference type="EMBL" id="VFOQ01000001">
    <property type="protein sequence ID" value="TQL58722.1"/>
    <property type="molecule type" value="Genomic_DNA"/>
</dbReference>
<evidence type="ECO:0000256" key="4">
    <source>
        <dbReference type="ARBA" id="ARBA00005051"/>
    </source>
</evidence>
<dbReference type="CDD" id="cd00483">
    <property type="entry name" value="HPPK"/>
    <property type="match status" value="1"/>
</dbReference>
<keyword evidence="9 15" id="KW-0418">Kinase</keyword>
<evidence type="ECO:0000256" key="7">
    <source>
        <dbReference type="ARBA" id="ARBA00022679"/>
    </source>
</evidence>
<reference evidence="15 16" key="1">
    <citation type="submission" date="2019-06" db="EMBL/GenBank/DDBJ databases">
        <title>Sequencing the genomes of 1000 actinobacteria strains.</title>
        <authorList>
            <person name="Klenk H.-P."/>
        </authorList>
    </citation>
    <scope>NUCLEOTIDE SEQUENCE [LARGE SCALE GENOMIC DNA]</scope>
    <source>
        <strain evidence="15 16">DSM 18082</strain>
    </source>
</reference>
<sequence length="294" mass="31599">MTDRITLTGISARGRHGVLDWEKQLGQPFVADVVLEVDLARPGESDDLAHTVNYAAVAAEVVEVLSGEPLDLIEAVAERVARRGLAYPLVEAVEVTVHKPDAPVGVPFTDVSVHVRRERDTPVVVALGANLGDVQETLEAAVRAVGDLEGVRVDTVSPLVETDPVGGPEQPAYLNAVLLAHTRLAPHRLLASLHRIEAAHGRTRETRWGARTLDLDLIQYGDPDVGTDVVSDDPGLMLPHPRAAERAFVLTPWLRADPEARLRVAPGEVADVARLLAATDADGVRPGPEWSAPW</sequence>
<dbReference type="SUPFAM" id="SSF55620">
    <property type="entry name" value="Tetrahydrobiopterin biosynthesis enzymes-like"/>
    <property type="match status" value="1"/>
</dbReference>
<evidence type="ECO:0000256" key="10">
    <source>
        <dbReference type="ARBA" id="ARBA00022840"/>
    </source>
</evidence>
<dbReference type="GO" id="GO:0046654">
    <property type="term" value="P:tetrahydrofolate biosynthetic process"/>
    <property type="evidence" value="ECO:0007669"/>
    <property type="project" value="UniProtKB-UniRule"/>
</dbReference>
<dbReference type="GO" id="GO:0005524">
    <property type="term" value="F:ATP binding"/>
    <property type="evidence" value="ECO:0007669"/>
    <property type="project" value="UniProtKB-KW"/>
</dbReference>
<dbReference type="Pfam" id="PF01288">
    <property type="entry name" value="HPPK"/>
    <property type="match status" value="1"/>
</dbReference>
<dbReference type="UniPathway" id="UPA00077">
    <property type="reaction ID" value="UER00154"/>
</dbReference>
<dbReference type="OrthoDB" id="9808041at2"/>
<comment type="pathway">
    <text evidence="3 13">Cofactor biosynthesis; tetrahydrofolate biosynthesis; 2-amino-4-hydroxy-6-hydroxymethyl-7,8-dihydropteridine diphosphate from 7,8-dihydroneopterin triphosphate: step 3/4.</text>
</comment>
<evidence type="ECO:0000256" key="3">
    <source>
        <dbReference type="ARBA" id="ARBA00005013"/>
    </source>
</evidence>
<comment type="catalytic activity">
    <reaction evidence="2 13">
        <text>7,8-dihydroneopterin = 6-hydroxymethyl-7,8-dihydropterin + glycolaldehyde</text>
        <dbReference type="Rhea" id="RHEA:10540"/>
        <dbReference type="ChEBI" id="CHEBI:17001"/>
        <dbReference type="ChEBI" id="CHEBI:17071"/>
        <dbReference type="ChEBI" id="CHEBI:44841"/>
        <dbReference type="EC" id="4.1.2.25"/>
    </reaction>
</comment>
<keyword evidence="8" id="KW-0547">Nucleotide-binding</keyword>
<dbReference type="InterPro" id="IPR006156">
    <property type="entry name" value="Dihydroneopterin_aldolase"/>
</dbReference>
<evidence type="ECO:0000313" key="15">
    <source>
        <dbReference type="EMBL" id="TQL58722.1"/>
    </source>
</evidence>
<dbReference type="NCBIfam" id="TIGR01498">
    <property type="entry name" value="folK"/>
    <property type="match status" value="1"/>
</dbReference>
<dbReference type="EC" id="2.7.6.3" evidence="13"/>
<keyword evidence="11 13" id="KW-0289">Folate biosynthesis</keyword>
<evidence type="ECO:0000313" key="16">
    <source>
        <dbReference type="Proteomes" id="UP000319514"/>
    </source>
</evidence>
<keyword evidence="7" id="KW-0808">Transferase</keyword>
<dbReference type="GO" id="GO:0003848">
    <property type="term" value="F:2-amino-4-hydroxy-6-hydroxymethyldihydropteridine diphosphokinase activity"/>
    <property type="evidence" value="ECO:0007669"/>
    <property type="project" value="UniProtKB-EC"/>
</dbReference>
<dbReference type="RefSeq" id="WP_141786824.1">
    <property type="nucleotide sequence ID" value="NZ_BAAAKX010000006.1"/>
</dbReference>
<dbReference type="NCBIfam" id="TIGR00526">
    <property type="entry name" value="folB_dom"/>
    <property type="match status" value="1"/>
</dbReference>
<dbReference type="InterPro" id="IPR043133">
    <property type="entry name" value="GTP-CH-I_C/QueF"/>
</dbReference>
<comment type="pathway">
    <text evidence="4">Cofactor biosynthesis; tetrahydrofolate biosynthesis; 2-amino-4-hydroxy-6-hydroxymethyl-7,8-dihydropteridine diphosphate from 7,8-dihydroneopterin triphosphate: step 4/4.</text>
</comment>